<feature type="transmembrane region" description="Helical" evidence="7">
    <location>
        <begin position="91"/>
        <end position="113"/>
    </location>
</feature>
<dbReference type="Proteomes" id="UP001143400">
    <property type="component" value="Unassembled WGS sequence"/>
</dbReference>
<keyword evidence="3" id="KW-1003">Cell membrane</keyword>
<dbReference type="InterPro" id="IPR007140">
    <property type="entry name" value="DUF350"/>
</dbReference>
<dbReference type="EMBL" id="BSFF01000002">
    <property type="protein sequence ID" value="GLK55941.1"/>
    <property type="molecule type" value="Genomic_DNA"/>
</dbReference>
<evidence type="ECO:0000313" key="10">
    <source>
        <dbReference type="Proteomes" id="UP000758856"/>
    </source>
</evidence>
<evidence type="ECO:0000256" key="3">
    <source>
        <dbReference type="ARBA" id="ARBA00022475"/>
    </source>
</evidence>
<feature type="transmembrane region" description="Helical" evidence="7">
    <location>
        <begin position="56"/>
        <end position="76"/>
    </location>
</feature>
<evidence type="ECO:0000256" key="1">
    <source>
        <dbReference type="ARBA" id="ARBA00004651"/>
    </source>
</evidence>
<dbReference type="AlphaFoldDB" id="A0A9W6IVL8"/>
<dbReference type="GO" id="GO:0005886">
    <property type="term" value="C:plasma membrane"/>
    <property type="evidence" value="ECO:0007669"/>
    <property type="project" value="UniProtKB-SubCell"/>
</dbReference>
<proteinExistence type="inferred from homology"/>
<dbReference type="EMBL" id="JAFBCY010000001">
    <property type="protein sequence ID" value="MBM7850648.1"/>
    <property type="molecule type" value="Genomic_DNA"/>
</dbReference>
<evidence type="ECO:0000313" key="11">
    <source>
        <dbReference type="Proteomes" id="UP001143400"/>
    </source>
</evidence>
<evidence type="ECO:0000256" key="2">
    <source>
        <dbReference type="ARBA" id="ARBA00005779"/>
    </source>
</evidence>
<comment type="similarity">
    <text evidence="2">Belongs to the UPF0719 family.</text>
</comment>
<gene>
    <name evidence="8" type="ORF">GCM10008170_19600</name>
    <name evidence="9" type="ORF">JOD31_000860</name>
</gene>
<evidence type="ECO:0000256" key="6">
    <source>
        <dbReference type="ARBA" id="ARBA00023136"/>
    </source>
</evidence>
<dbReference type="RefSeq" id="WP_204949049.1">
    <property type="nucleotide sequence ID" value="NZ_BSFF01000002.1"/>
</dbReference>
<reference evidence="8" key="3">
    <citation type="submission" date="2023-01" db="EMBL/GenBank/DDBJ databases">
        <authorList>
            <person name="Sun Q."/>
            <person name="Evtushenko L."/>
        </authorList>
    </citation>
    <scope>NUCLEOTIDE SEQUENCE</scope>
    <source>
        <strain evidence="8">VKM B-1606</strain>
    </source>
</reference>
<organism evidence="8 11">
    <name type="scientific">Methylopila capsulata</name>
    <dbReference type="NCBI Taxonomy" id="61654"/>
    <lineage>
        <taxon>Bacteria</taxon>
        <taxon>Pseudomonadati</taxon>
        <taxon>Pseudomonadota</taxon>
        <taxon>Alphaproteobacteria</taxon>
        <taxon>Hyphomicrobiales</taxon>
        <taxon>Methylopilaceae</taxon>
        <taxon>Methylopila</taxon>
    </lineage>
</organism>
<dbReference type="Proteomes" id="UP000758856">
    <property type="component" value="Unassembled WGS sequence"/>
</dbReference>
<keyword evidence="4 7" id="KW-0812">Transmembrane</keyword>
<name>A0A9W6IVL8_9HYPH</name>
<keyword evidence="5 7" id="KW-1133">Transmembrane helix</keyword>
<comment type="subcellular location">
    <subcellularLocation>
        <location evidence="1">Cell membrane</location>
        <topology evidence="1">Multi-pass membrane protein</topology>
    </subcellularLocation>
</comment>
<protein>
    <submittedName>
        <fullName evidence="8">DUF350 domain-containing protein</fullName>
    </submittedName>
    <submittedName>
        <fullName evidence="9">Membrane protein</fullName>
    </submittedName>
</protein>
<comment type="caution">
    <text evidence="8">The sequence shown here is derived from an EMBL/GenBank/DDBJ whole genome shotgun (WGS) entry which is preliminary data.</text>
</comment>
<evidence type="ECO:0000313" key="9">
    <source>
        <dbReference type="EMBL" id="MBM7850648.1"/>
    </source>
</evidence>
<evidence type="ECO:0000256" key="5">
    <source>
        <dbReference type="ARBA" id="ARBA00022989"/>
    </source>
</evidence>
<dbReference type="Pfam" id="PF03994">
    <property type="entry name" value="DUF350"/>
    <property type="match status" value="1"/>
</dbReference>
<evidence type="ECO:0000256" key="4">
    <source>
        <dbReference type="ARBA" id="ARBA00022692"/>
    </source>
</evidence>
<keyword evidence="6 7" id="KW-0472">Membrane</keyword>
<evidence type="ECO:0000313" key="8">
    <source>
        <dbReference type="EMBL" id="GLK55941.1"/>
    </source>
</evidence>
<reference evidence="9 10" key="2">
    <citation type="submission" date="2021-01" db="EMBL/GenBank/DDBJ databases">
        <title>Genomic Encyclopedia of Type Strains, Phase IV (KMG-IV): sequencing the most valuable type-strain genomes for metagenomic binning, comparative biology and taxonomic classification.</title>
        <authorList>
            <person name="Goeker M."/>
        </authorList>
    </citation>
    <scope>NUCLEOTIDE SEQUENCE [LARGE SCALE GENOMIC DNA]</scope>
    <source>
        <strain evidence="9 10">DSM 6130</strain>
    </source>
</reference>
<feature type="transmembrane region" description="Helical" evidence="7">
    <location>
        <begin position="26"/>
        <end position="44"/>
    </location>
</feature>
<keyword evidence="10" id="KW-1185">Reference proteome</keyword>
<sequence>MDDATLIDRPNALVVARHYLSGFPEFAAYFALAIVLAGLFLMAYSRITPHHEFRLVRAGNMAAVPALLGALLGFALPMKAAMGGAASLADFALWSVIAAVVQIGAYGAARAVMPDVSIRISNGEMAAGAWLGGVSVVVGVLNAAAMTY</sequence>
<evidence type="ECO:0000256" key="7">
    <source>
        <dbReference type="SAM" id="Phobius"/>
    </source>
</evidence>
<dbReference type="PANTHER" id="PTHR40043:SF1">
    <property type="entry name" value="UPF0719 INNER MEMBRANE PROTEIN YJFL"/>
    <property type="match status" value="1"/>
</dbReference>
<reference evidence="8" key="1">
    <citation type="journal article" date="2014" name="Int. J. Syst. Evol. Microbiol.">
        <title>Complete genome sequence of Corynebacterium casei LMG S-19264T (=DSM 44701T), isolated from a smear-ripened cheese.</title>
        <authorList>
            <consortium name="US DOE Joint Genome Institute (JGI-PGF)"/>
            <person name="Walter F."/>
            <person name="Albersmeier A."/>
            <person name="Kalinowski J."/>
            <person name="Ruckert C."/>
        </authorList>
    </citation>
    <scope>NUCLEOTIDE SEQUENCE</scope>
    <source>
        <strain evidence="8">VKM B-1606</strain>
    </source>
</reference>
<accession>A0A9W6IVL8</accession>
<dbReference type="PANTHER" id="PTHR40043">
    <property type="entry name" value="UPF0719 INNER MEMBRANE PROTEIN YJFL"/>
    <property type="match status" value="1"/>
</dbReference>
<feature type="transmembrane region" description="Helical" evidence="7">
    <location>
        <begin position="125"/>
        <end position="145"/>
    </location>
</feature>